<organism evidence="6 7">
    <name type="scientific">Stieleria varia</name>
    <dbReference type="NCBI Taxonomy" id="2528005"/>
    <lineage>
        <taxon>Bacteria</taxon>
        <taxon>Pseudomonadati</taxon>
        <taxon>Planctomycetota</taxon>
        <taxon>Planctomycetia</taxon>
        <taxon>Pirellulales</taxon>
        <taxon>Pirellulaceae</taxon>
        <taxon>Stieleria</taxon>
    </lineage>
</organism>
<dbReference type="Gene3D" id="3.30.200.20">
    <property type="entry name" value="Phosphorylase Kinase, domain 1"/>
    <property type="match status" value="1"/>
</dbReference>
<dbReference type="PROSITE" id="PS50011">
    <property type="entry name" value="PROTEIN_KINASE_DOM"/>
    <property type="match status" value="1"/>
</dbReference>
<keyword evidence="1 6" id="KW-0808">Transferase</keyword>
<keyword evidence="7" id="KW-1185">Reference proteome</keyword>
<keyword evidence="4" id="KW-0067">ATP-binding</keyword>
<evidence type="ECO:0000256" key="4">
    <source>
        <dbReference type="ARBA" id="ARBA00022840"/>
    </source>
</evidence>
<accession>A0A5C6AYJ3</accession>
<gene>
    <name evidence="6" type="primary">pknA_2</name>
    <name evidence="6" type="ORF">Pla52n_25990</name>
</gene>
<dbReference type="OrthoDB" id="6111975at2"/>
<keyword evidence="3 6" id="KW-0418">Kinase</keyword>
<dbReference type="Gene3D" id="1.10.510.10">
    <property type="entry name" value="Transferase(Phosphotransferase) domain 1"/>
    <property type="match status" value="1"/>
</dbReference>
<name>A0A5C6AYJ3_9BACT</name>
<dbReference type="Pfam" id="PF00069">
    <property type="entry name" value="Pkinase"/>
    <property type="match status" value="1"/>
</dbReference>
<evidence type="ECO:0000313" key="7">
    <source>
        <dbReference type="Proteomes" id="UP000320176"/>
    </source>
</evidence>
<keyword evidence="2" id="KW-0547">Nucleotide-binding</keyword>
<dbReference type="InterPro" id="IPR011009">
    <property type="entry name" value="Kinase-like_dom_sf"/>
</dbReference>
<proteinExistence type="predicted"/>
<evidence type="ECO:0000256" key="1">
    <source>
        <dbReference type="ARBA" id="ARBA00022679"/>
    </source>
</evidence>
<reference evidence="6 7" key="1">
    <citation type="submission" date="2019-02" db="EMBL/GenBank/DDBJ databases">
        <title>Deep-cultivation of Planctomycetes and their phenomic and genomic characterization uncovers novel biology.</title>
        <authorList>
            <person name="Wiegand S."/>
            <person name="Jogler M."/>
            <person name="Boedeker C."/>
            <person name="Pinto D."/>
            <person name="Vollmers J."/>
            <person name="Rivas-Marin E."/>
            <person name="Kohn T."/>
            <person name="Peeters S.H."/>
            <person name="Heuer A."/>
            <person name="Rast P."/>
            <person name="Oberbeckmann S."/>
            <person name="Bunk B."/>
            <person name="Jeske O."/>
            <person name="Meyerdierks A."/>
            <person name="Storesund J.E."/>
            <person name="Kallscheuer N."/>
            <person name="Luecker S."/>
            <person name="Lage O.M."/>
            <person name="Pohl T."/>
            <person name="Merkel B.J."/>
            <person name="Hornburger P."/>
            <person name="Mueller R.-W."/>
            <person name="Bruemmer F."/>
            <person name="Labrenz M."/>
            <person name="Spormann A.M."/>
            <person name="Op Den Camp H."/>
            <person name="Overmann J."/>
            <person name="Amann R."/>
            <person name="Jetten M.S.M."/>
            <person name="Mascher T."/>
            <person name="Medema M.H."/>
            <person name="Devos D.P."/>
            <person name="Kaster A.-K."/>
            <person name="Ovreas L."/>
            <person name="Rohde M."/>
            <person name="Galperin M.Y."/>
            <person name="Jogler C."/>
        </authorList>
    </citation>
    <scope>NUCLEOTIDE SEQUENCE [LARGE SCALE GENOMIC DNA]</scope>
    <source>
        <strain evidence="6 7">Pla52n</strain>
    </source>
</reference>
<protein>
    <submittedName>
        <fullName evidence="6">Serine/threonine-protein kinase PknA</fullName>
        <ecNumber evidence="6">2.7.11.1</ecNumber>
    </submittedName>
</protein>
<dbReference type="PANTHER" id="PTHR43289:SF34">
    <property type="entry name" value="SERINE_THREONINE-PROTEIN KINASE YBDM-RELATED"/>
    <property type="match status" value="1"/>
</dbReference>
<evidence type="ECO:0000256" key="2">
    <source>
        <dbReference type="ARBA" id="ARBA00022741"/>
    </source>
</evidence>
<evidence type="ECO:0000313" key="6">
    <source>
        <dbReference type="EMBL" id="TWU04557.1"/>
    </source>
</evidence>
<sequence>MPRSRLGPLAIESKLGDHPSTSSVWRAIHVQLKRAVAVKVFSAPFGGTPEARAQFTSEWEQLKKVQHPALARCYGGGFEDRDAYLAYELVEGETLRTQLDRLTRLSWESVLDMAEPIVDALEYLHGQGIIHGAIVPDKIVFSGLSPVLLDVRVHRFDSPFRSARPPAPSEIALTAPELVANPLTGSVSTDLYSLGAVLYLAVTGRYPIDGDTIEQVRQNLEHQVPASPASIVLDCPIWLDRLIIQMLEKSPPLRPPSASAVRLALAEVRRRAMSRSGVAEHVSSGFSPLRMTNQSEKDEARKLLGRELIDVDATEKKSRTSSVDWHEQPWLLILGLALVLGVLVYIAWPPSEAGLRSQAEALIAQDTRSALADAKNKPLRLLLQRFPDGENAAWAQEQIDRIDVILFLHQLKVKIKNRLSITDQGEQLHMQAQEYAANEDYAKALDKYHSMVTVLGDDDEYRVAVNAARFQIGVIERLAAEQTDAAEIIQGKLDEAERLLAENRVIEARKIWYSLVELYGDNSNLAPLIKKAQDKLREQDSN</sequence>
<dbReference type="AlphaFoldDB" id="A0A5C6AYJ3"/>
<dbReference type="InterPro" id="IPR000719">
    <property type="entry name" value="Prot_kinase_dom"/>
</dbReference>
<dbReference type="EC" id="2.7.11.1" evidence="6"/>
<dbReference type="PANTHER" id="PTHR43289">
    <property type="entry name" value="MITOGEN-ACTIVATED PROTEIN KINASE KINASE KINASE 20-RELATED"/>
    <property type="match status" value="1"/>
</dbReference>
<feature type="domain" description="Protein kinase" evidence="5">
    <location>
        <begin position="10"/>
        <end position="266"/>
    </location>
</feature>
<dbReference type="GO" id="GO:0004674">
    <property type="term" value="F:protein serine/threonine kinase activity"/>
    <property type="evidence" value="ECO:0007669"/>
    <property type="project" value="UniProtKB-EC"/>
</dbReference>
<dbReference type="CDD" id="cd14014">
    <property type="entry name" value="STKc_PknB_like"/>
    <property type="match status" value="1"/>
</dbReference>
<dbReference type="SUPFAM" id="SSF56112">
    <property type="entry name" value="Protein kinase-like (PK-like)"/>
    <property type="match status" value="1"/>
</dbReference>
<comment type="caution">
    <text evidence="6">The sequence shown here is derived from an EMBL/GenBank/DDBJ whole genome shotgun (WGS) entry which is preliminary data.</text>
</comment>
<dbReference type="Proteomes" id="UP000320176">
    <property type="component" value="Unassembled WGS sequence"/>
</dbReference>
<dbReference type="GO" id="GO:0005524">
    <property type="term" value="F:ATP binding"/>
    <property type="evidence" value="ECO:0007669"/>
    <property type="project" value="UniProtKB-KW"/>
</dbReference>
<evidence type="ECO:0000256" key="3">
    <source>
        <dbReference type="ARBA" id="ARBA00022777"/>
    </source>
</evidence>
<dbReference type="EMBL" id="SJPN01000003">
    <property type="protein sequence ID" value="TWU04557.1"/>
    <property type="molecule type" value="Genomic_DNA"/>
</dbReference>
<evidence type="ECO:0000259" key="5">
    <source>
        <dbReference type="PROSITE" id="PS50011"/>
    </source>
</evidence>
<dbReference type="RefSeq" id="WP_146519961.1">
    <property type="nucleotide sequence ID" value="NZ_CP151726.1"/>
</dbReference>